<keyword evidence="3" id="KW-0227">DNA damage</keyword>
<feature type="domain" description="DNA-directed DNA polymerase X" evidence="4">
    <location>
        <begin position="89"/>
        <end position="437"/>
    </location>
</feature>
<keyword evidence="1 3" id="KW-0808">Transferase</keyword>
<dbReference type="EMBL" id="CP003825">
    <property type="protein sequence ID" value="AFR95660.2"/>
    <property type="molecule type" value="Genomic_DNA"/>
</dbReference>
<evidence type="ECO:0000259" key="4">
    <source>
        <dbReference type="SMART" id="SM00483"/>
    </source>
</evidence>
<dbReference type="GO" id="GO:0006303">
    <property type="term" value="P:double-strand break repair via nonhomologous end joining"/>
    <property type="evidence" value="ECO:0007669"/>
    <property type="project" value="TreeGrafter"/>
</dbReference>
<dbReference type="GO" id="GO:0003677">
    <property type="term" value="F:DNA binding"/>
    <property type="evidence" value="ECO:0007669"/>
    <property type="project" value="UniProtKB-UniRule"/>
</dbReference>
<comment type="catalytic activity">
    <reaction evidence="3">
        <text>DNA(n) + a 2'-deoxyribonucleoside 5'-triphosphate = DNA(n+1) + diphosphate</text>
        <dbReference type="Rhea" id="RHEA:22508"/>
        <dbReference type="Rhea" id="RHEA-COMP:17339"/>
        <dbReference type="Rhea" id="RHEA-COMP:17340"/>
        <dbReference type="ChEBI" id="CHEBI:33019"/>
        <dbReference type="ChEBI" id="CHEBI:61560"/>
        <dbReference type="ChEBI" id="CHEBI:173112"/>
        <dbReference type="EC" id="2.7.7.7"/>
    </reaction>
</comment>
<gene>
    <name evidence="5" type="ORF">CNAG_02160</name>
</gene>
<comment type="function">
    <text evidence="3">DNA polymerase that functions in several pathways of DNA repair. Involved in base excision repair (BER) responsible for repair of lesions that give rise to abasic (AP) sites in DNA. Also contributes to DNA double-strand break repair by non-homologous end joining and homologous recombination. Has both template-dependent and template-independent (terminal transferase) DNA polymerase activities. Has also a 5'-deoxyribose-5-phosphate lyase (dRP lyase) activity.</text>
</comment>
<keyword evidence="6" id="KW-1185">Reference proteome</keyword>
<dbReference type="AlphaFoldDB" id="J9VVB8"/>
<dbReference type="PANTHER" id="PTHR11276:SF42">
    <property type="entry name" value="DNA POLYMERASE BETA"/>
    <property type="match status" value="1"/>
</dbReference>
<evidence type="ECO:0000256" key="2">
    <source>
        <dbReference type="ARBA" id="ARBA00022695"/>
    </source>
</evidence>
<keyword evidence="3" id="KW-0239">DNA-directed DNA polymerase</keyword>
<dbReference type="InterPro" id="IPR002054">
    <property type="entry name" value="DNA-dir_DNA_pol_X"/>
</dbReference>
<dbReference type="GO" id="GO:0006284">
    <property type="term" value="P:base-excision repair"/>
    <property type="evidence" value="ECO:0007669"/>
    <property type="project" value="TreeGrafter"/>
</dbReference>
<dbReference type="InterPro" id="IPR037160">
    <property type="entry name" value="DNA_Pol_thumb_sf"/>
</dbReference>
<dbReference type="InterPro" id="IPR002008">
    <property type="entry name" value="DNA_pol_X_beta-like"/>
</dbReference>
<dbReference type="Gene3D" id="3.30.210.10">
    <property type="entry name" value="DNA polymerase, thumb domain"/>
    <property type="match status" value="1"/>
</dbReference>
<evidence type="ECO:0000256" key="1">
    <source>
        <dbReference type="ARBA" id="ARBA00022679"/>
    </source>
</evidence>
<dbReference type="SMART" id="SM00483">
    <property type="entry name" value="POLXc"/>
    <property type="match status" value="1"/>
</dbReference>
<dbReference type="EC" id="2.7.7.7" evidence="3"/>
<organism evidence="5 6">
    <name type="scientific">Cryptococcus neoformans (strain H99 / ATCC 208821 / CBS 10515 / FGSC 9487)</name>
    <name type="common">Cryptococcus neoformans var. grubii serotype A</name>
    <dbReference type="NCBI Taxonomy" id="235443"/>
    <lineage>
        <taxon>Eukaryota</taxon>
        <taxon>Fungi</taxon>
        <taxon>Dikarya</taxon>
        <taxon>Basidiomycota</taxon>
        <taxon>Agaricomycotina</taxon>
        <taxon>Tremellomycetes</taxon>
        <taxon>Tremellales</taxon>
        <taxon>Cryptococcaceae</taxon>
        <taxon>Cryptococcus</taxon>
        <taxon>Cryptococcus neoformans species complex</taxon>
    </lineage>
</organism>
<dbReference type="Pfam" id="PF14792">
    <property type="entry name" value="DNA_pol_B_palm"/>
    <property type="match status" value="1"/>
</dbReference>
<dbReference type="KEGG" id="cng:CNAG_02160"/>
<dbReference type="GO" id="GO:0046872">
    <property type="term" value="F:metal ion binding"/>
    <property type="evidence" value="ECO:0007669"/>
    <property type="project" value="UniProtKB-UniRule"/>
</dbReference>
<dbReference type="InterPro" id="IPR022312">
    <property type="entry name" value="DNA_pol_X"/>
</dbReference>
<comment type="similarity">
    <text evidence="3">Belongs to the DNA polymerase type-X family.</text>
</comment>
<dbReference type="GO" id="GO:0005634">
    <property type="term" value="C:nucleus"/>
    <property type="evidence" value="ECO:0007669"/>
    <property type="project" value="UniProtKB-SubCell"/>
</dbReference>
<dbReference type="PRINTS" id="PR00869">
    <property type="entry name" value="DNAPOLX"/>
</dbReference>
<dbReference type="VEuPathDB" id="FungiDB:CNAG_02160"/>
<dbReference type="PRINTS" id="PR00870">
    <property type="entry name" value="DNAPOLXBETA"/>
</dbReference>
<dbReference type="Gene3D" id="3.30.460.10">
    <property type="entry name" value="Beta Polymerase, domain 2"/>
    <property type="match status" value="1"/>
</dbReference>
<dbReference type="SUPFAM" id="SSF81301">
    <property type="entry name" value="Nucleotidyltransferase"/>
    <property type="match status" value="1"/>
</dbReference>
<name>J9VVB8_CRYN9</name>
<evidence type="ECO:0000313" key="5">
    <source>
        <dbReference type="EMBL" id="AFR95660.2"/>
    </source>
</evidence>
<dbReference type="InterPro" id="IPR028207">
    <property type="entry name" value="DNA_pol_B_palm_palm"/>
</dbReference>
<dbReference type="SUPFAM" id="SSF81585">
    <property type="entry name" value="PsbU/PolX domain-like"/>
    <property type="match status" value="1"/>
</dbReference>
<keyword evidence="3" id="KW-0234">DNA repair</keyword>
<dbReference type="InterPro" id="IPR029398">
    <property type="entry name" value="PolB_thumb"/>
</dbReference>
<dbReference type="Gene3D" id="1.10.150.20">
    <property type="entry name" value="5' to 3' exonuclease, C-terminal subdomain"/>
    <property type="match status" value="1"/>
</dbReference>
<dbReference type="PANTHER" id="PTHR11276">
    <property type="entry name" value="DNA POLYMERASE TYPE-X FAMILY MEMBER"/>
    <property type="match status" value="1"/>
</dbReference>
<keyword evidence="3" id="KW-0539">Nucleus</keyword>
<dbReference type="GO" id="GO:0003887">
    <property type="term" value="F:DNA-directed DNA polymerase activity"/>
    <property type="evidence" value="ECO:0007669"/>
    <property type="project" value="UniProtKB-UniRule"/>
</dbReference>
<proteinExistence type="inferred from homology"/>
<dbReference type="RefSeq" id="XP_012049833.1">
    <property type="nucleotide sequence ID" value="XM_012194443.1"/>
</dbReference>
<comment type="subcellular location">
    <subcellularLocation>
        <location evidence="3">Nucleus</location>
    </subcellularLocation>
</comment>
<dbReference type="InterPro" id="IPR043519">
    <property type="entry name" value="NT_sf"/>
</dbReference>
<reference evidence="5 6" key="1">
    <citation type="journal article" date="2014" name="PLoS Genet.">
        <title>Analysis of the genome and transcriptome of Cryptococcus neoformans var. grubii reveals complex RNA expression and microevolution leading to virulence attenuation.</title>
        <authorList>
            <person name="Janbon G."/>
            <person name="Ormerod K.L."/>
            <person name="Paulet D."/>
            <person name="Byrnes E.J.III."/>
            <person name="Yadav V."/>
            <person name="Chatterjee G."/>
            <person name="Mullapudi N."/>
            <person name="Hon C.C."/>
            <person name="Billmyre R.B."/>
            <person name="Brunel F."/>
            <person name="Bahn Y.S."/>
            <person name="Chen W."/>
            <person name="Chen Y."/>
            <person name="Chow E.W."/>
            <person name="Coppee J.Y."/>
            <person name="Floyd-Averette A."/>
            <person name="Gaillardin C."/>
            <person name="Gerik K.J."/>
            <person name="Goldberg J."/>
            <person name="Gonzalez-Hilarion S."/>
            <person name="Gujja S."/>
            <person name="Hamlin J.L."/>
            <person name="Hsueh Y.P."/>
            <person name="Ianiri G."/>
            <person name="Jones S."/>
            <person name="Kodira C.D."/>
            <person name="Kozubowski L."/>
            <person name="Lam W."/>
            <person name="Marra M."/>
            <person name="Mesner L.D."/>
            <person name="Mieczkowski P.A."/>
            <person name="Moyrand F."/>
            <person name="Nielsen K."/>
            <person name="Proux C."/>
            <person name="Rossignol T."/>
            <person name="Schein J.E."/>
            <person name="Sun S."/>
            <person name="Wollschlaeger C."/>
            <person name="Wood I.A."/>
            <person name="Zeng Q."/>
            <person name="Neuveglise C."/>
            <person name="Newlon C.S."/>
            <person name="Perfect J.R."/>
            <person name="Lodge J.K."/>
            <person name="Idnurm A."/>
            <person name="Stajich J.E."/>
            <person name="Kronstad J.W."/>
            <person name="Sanyal K."/>
            <person name="Heitman J."/>
            <person name="Fraser J.A."/>
            <person name="Cuomo C.A."/>
            <person name="Dietrich F.S."/>
        </authorList>
    </citation>
    <scope>NUCLEOTIDE SEQUENCE [LARGE SCALE GENOMIC DNA]</scope>
    <source>
        <strain evidence="6">H99 / ATCC 208821 / CBS 10515 / FGSC 9487</strain>
    </source>
</reference>
<accession>J9VVB8</accession>
<sequence>MILAISTQIIQIGKGYGLLIMFLTRSLNLYRSLLTAGRPLVRPLPFTCAIPPTTLLSRTISSPRKLSPQKIRYYNAFQREYGNEFKTLKLPTKVVLDGLRDLSSWRQLKIGTAKSVDYRDALQAIISYLGPDWEAKKPILEVGELEKIITPENTVTWRMIQNLIEDGVIPELEDLDDSWKAMIEFHKVQGFGRVKARQYVEEGARSLDDLLSAREGNAQKYKLSEPLTLAVRYHNQMSTMIPRSEVEEFDKLIKQALHLADPKISYQILGSYRRGESISAEIDVVVWHESFPRWNKNEPRVRKILSISLMGKIMDQFHRSRLLDQDKIFSSGLKQFSALTTLPTKADAIHRRLNLRICPLESLPFFLLMNTGDDRLITILRKKAGDMGYNLNELAMGLPVDDKTSSAVKDGTEFKVKDEAEIFAKLKLPYLEPSQRSFHKYQDIL</sequence>
<dbReference type="GeneID" id="23885815"/>
<dbReference type="Proteomes" id="UP000010091">
    <property type="component" value="Chromosome 6"/>
</dbReference>
<keyword evidence="2 3" id="KW-0548">Nucleotidyltransferase</keyword>
<dbReference type="HOGENOM" id="CLU_676171_0_0_1"/>
<evidence type="ECO:0000256" key="3">
    <source>
        <dbReference type="RuleBase" id="RU366014"/>
    </source>
</evidence>
<protein>
    <recommendedName>
        <fullName evidence="3">DNA polymerase</fullName>
        <ecNumber evidence="3">2.7.7.7</ecNumber>
    </recommendedName>
</protein>
<evidence type="ECO:0000313" key="6">
    <source>
        <dbReference type="Proteomes" id="UP000010091"/>
    </source>
</evidence>
<dbReference type="Pfam" id="PF14791">
    <property type="entry name" value="DNA_pol_B_thumb"/>
    <property type="match status" value="1"/>
</dbReference>